<dbReference type="RefSeq" id="WP_279295075.1">
    <property type="nucleotide sequence ID" value="NZ_JAOTIF010000001.1"/>
</dbReference>
<protein>
    <submittedName>
        <fullName evidence="2">Uncharacterized protein</fullName>
    </submittedName>
</protein>
<dbReference type="EMBL" id="JAOTIF010000001">
    <property type="protein sequence ID" value="MCU7547629.1"/>
    <property type="molecule type" value="Genomic_DNA"/>
</dbReference>
<evidence type="ECO:0000313" key="3">
    <source>
        <dbReference type="Proteomes" id="UP001155483"/>
    </source>
</evidence>
<proteinExistence type="predicted"/>
<reference evidence="2" key="1">
    <citation type="submission" date="2022-09" db="EMBL/GenBank/DDBJ databases">
        <authorList>
            <person name="Yuan C."/>
            <person name="Ke Z."/>
        </authorList>
    </citation>
    <scope>NUCLEOTIDE SEQUENCE</scope>
    <source>
        <strain evidence="2">LB-8</strain>
    </source>
</reference>
<comment type="caution">
    <text evidence="2">The sequence shown here is derived from an EMBL/GenBank/DDBJ whole genome shotgun (WGS) entry which is preliminary data.</text>
</comment>
<feature type="transmembrane region" description="Helical" evidence="1">
    <location>
        <begin position="6"/>
        <end position="24"/>
    </location>
</feature>
<feature type="transmembrane region" description="Helical" evidence="1">
    <location>
        <begin position="86"/>
        <end position="104"/>
    </location>
</feature>
<evidence type="ECO:0000313" key="2">
    <source>
        <dbReference type="EMBL" id="MCU7547629.1"/>
    </source>
</evidence>
<keyword evidence="1" id="KW-0812">Transmembrane</keyword>
<organism evidence="2 3">
    <name type="scientific">Paraflavisolibacter caeni</name>
    <dbReference type="NCBI Taxonomy" id="2982496"/>
    <lineage>
        <taxon>Bacteria</taxon>
        <taxon>Pseudomonadati</taxon>
        <taxon>Bacteroidota</taxon>
        <taxon>Chitinophagia</taxon>
        <taxon>Chitinophagales</taxon>
        <taxon>Chitinophagaceae</taxon>
        <taxon>Paraflavisolibacter</taxon>
    </lineage>
</organism>
<accession>A0A9X3BET7</accession>
<gene>
    <name evidence="2" type="ORF">OCK74_00825</name>
</gene>
<keyword evidence="1" id="KW-1133">Transmembrane helix</keyword>
<feature type="transmembrane region" description="Helical" evidence="1">
    <location>
        <begin position="124"/>
        <end position="144"/>
    </location>
</feature>
<keyword evidence="3" id="KW-1185">Reference proteome</keyword>
<sequence length="174" mass="18680">MKTSTAFAGGLAGACALTVVHELVRKADSQAPRQDKLGMQVLAKTLHKANKPVPSQKQLRNWALAGDIVLNSLYYSLAGAGKPKNVFLRGVILGAASGLGTLFLPKYMGLDNSYSNRSSKTKVLSVALYVIGGLAAAAAIKALTKSDKEDQKEREQRTDEYMGYETTAPLDGYW</sequence>
<keyword evidence="1" id="KW-0472">Membrane</keyword>
<name>A0A9X3BET7_9BACT</name>
<evidence type="ECO:0000256" key="1">
    <source>
        <dbReference type="SAM" id="Phobius"/>
    </source>
</evidence>
<reference evidence="2" key="2">
    <citation type="submission" date="2023-04" db="EMBL/GenBank/DDBJ databases">
        <title>Paracnuella aquatica gen. nov., sp. nov., a member of the family Chitinophagaceae isolated from a hot spring.</title>
        <authorList>
            <person name="Wang C."/>
        </authorList>
    </citation>
    <scope>NUCLEOTIDE SEQUENCE</scope>
    <source>
        <strain evidence="2">LB-8</strain>
    </source>
</reference>
<dbReference type="Proteomes" id="UP001155483">
    <property type="component" value="Unassembled WGS sequence"/>
</dbReference>
<dbReference type="AlphaFoldDB" id="A0A9X3BET7"/>
<dbReference type="PROSITE" id="PS51257">
    <property type="entry name" value="PROKAR_LIPOPROTEIN"/>
    <property type="match status" value="1"/>
</dbReference>